<evidence type="ECO:0000313" key="2">
    <source>
        <dbReference type="EMBL" id="VAH60447.1"/>
    </source>
</evidence>
<protein>
    <submittedName>
        <fullName evidence="2">Uncharacterized protein</fullName>
    </submittedName>
</protein>
<feature type="region of interest" description="Disordered" evidence="1">
    <location>
        <begin position="72"/>
        <end position="104"/>
    </location>
</feature>
<dbReference type="EMBL" id="LT934115">
    <property type="protein sequence ID" value="VAH60447.1"/>
    <property type="molecule type" value="Genomic_DNA"/>
</dbReference>
<dbReference type="AlphaFoldDB" id="A0A9R0RH96"/>
<name>A0A9R0RH96_TRITD</name>
<accession>A0A9R0RH96</accession>
<proteinExistence type="predicted"/>
<gene>
    <name evidence="2" type="ORF">TRITD_3Av1G101670</name>
</gene>
<feature type="region of interest" description="Disordered" evidence="1">
    <location>
        <begin position="16"/>
        <end position="56"/>
    </location>
</feature>
<evidence type="ECO:0000313" key="3">
    <source>
        <dbReference type="Proteomes" id="UP000324705"/>
    </source>
</evidence>
<dbReference type="Proteomes" id="UP000324705">
    <property type="component" value="Chromosome 3A"/>
</dbReference>
<evidence type="ECO:0000256" key="1">
    <source>
        <dbReference type="SAM" id="MobiDB-lite"/>
    </source>
</evidence>
<keyword evidence="3" id="KW-1185">Reference proteome</keyword>
<sequence>MEVRHARCIGQLQSVLSLQSPNADETQHRAQERHTRALDTGVAAAERDQSSGGPPVIMLDKCVCTIRVHMRRPTPSAADAGHTTPHDARRTTREAREERRARSG</sequence>
<dbReference type="Gramene" id="TRITD3Av1G101670.1">
    <property type="protein sequence ID" value="TRITD3Av1G101670.1"/>
    <property type="gene ID" value="TRITD3Av1G101670"/>
</dbReference>
<organism evidence="2 3">
    <name type="scientific">Triticum turgidum subsp. durum</name>
    <name type="common">Durum wheat</name>
    <name type="synonym">Triticum durum</name>
    <dbReference type="NCBI Taxonomy" id="4567"/>
    <lineage>
        <taxon>Eukaryota</taxon>
        <taxon>Viridiplantae</taxon>
        <taxon>Streptophyta</taxon>
        <taxon>Embryophyta</taxon>
        <taxon>Tracheophyta</taxon>
        <taxon>Spermatophyta</taxon>
        <taxon>Magnoliopsida</taxon>
        <taxon>Liliopsida</taxon>
        <taxon>Poales</taxon>
        <taxon>Poaceae</taxon>
        <taxon>BOP clade</taxon>
        <taxon>Pooideae</taxon>
        <taxon>Triticodae</taxon>
        <taxon>Triticeae</taxon>
        <taxon>Triticinae</taxon>
        <taxon>Triticum</taxon>
    </lineage>
</organism>
<feature type="compositionally biased region" description="Basic and acidic residues" evidence="1">
    <location>
        <begin position="84"/>
        <end position="104"/>
    </location>
</feature>
<reference evidence="2 3" key="1">
    <citation type="submission" date="2017-09" db="EMBL/GenBank/DDBJ databases">
        <authorList>
            <consortium name="International Durum Wheat Genome Sequencing Consortium (IDWGSC)"/>
            <person name="Milanesi L."/>
        </authorList>
    </citation>
    <scope>NUCLEOTIDE SEQUENCE [LARGE SCALE GENOMIC DNA]</scope>
    <source>
        <strain evidence="3">cv. Svevo</strain>
    </source>
</reference>
<feature type="compositionally biased region" description="Basic and acidic residues" evidence="1">
    <location>
        <begin position="25"/>
        <end position="37"/>
    </location>
</feature>